<organism evidence="1 2">
    <name type="scientific">Scheffersomyces stipitis (strain ATCC 58785 / CBS 6054 / NBRC 10063 / NRRL Y-11545)</name>
    <name type="common">Yeast</name>
    <name type="synonym">Pichia stipitis</name>
    <dbReference type="NCBI Taxonomy" id="322104"/>
    <lineage>
        <taxon>Eukaryota</taxon>
        <taxon>Fungi</taxon>
        <taxon>Dikarya</taxon>
        <taxon>Ascomycota</taxon>
        <taxon>Saccharomycotina</taxon>
        <taxon>Pichiomycetes</taxon>
        <taxon>Debaryomycetaceae</taxon>
        <taxon>Scheffersomyces</taxon>
    </lineage>
</organism>
<evidence type="ECO:0000313" key="1">
    <source>
        <dbReference type="EMBL" id="ABN64393.2"/>
    </source>
</evidence>
<dbReference type="GeneID" id="4836824"/>
<dbReference type="eggNOG" id="ENOG502S645">
    <property type="taxonomic scope" value="Eukaryota"/>
</dbReference>
<dbReference type="InParanoid" id="A3LNW7"/>
<accession>A3LNW7</accession>
<dbReference type="OrthoDB" id="73691at2759"/>
<sequence>MNGGSLAASSKSAFYAFPASKAQFLTRDIKQSQIVSALWTRFKEESVCADNTLPAELKPKVEIYQEVKEIHKEDSSFVLKLKQNFQYGKAVMNFYKVGVVNVWNNRKVSNRLKKKQYKLGGIVDRKGRESEIRIPNVTKLTADMAQALYISQMETKTENDKNAGNVIKGDFASKVIDTDLFSMTRKEFQTIRRTTEDAPKIPLFAVILLIFMESTPLVCYAFPQITPSTCVLPSILPRLWSSSSNDKLHEINSKLFKTTGLPDLALRNAYNLPIEEGRLMARTLRLTSKFVPLSLYPESLVRRRLQEHYNYLKVDNYYLSGLNGAKSGNLWNLSNQELILACLERNLIRDIKGDVKTFHDIKDPQVRKESEMRFFRKLRLRLFQFIVDFDNYNIGYLGLTHLLEDTRAPQKILEWHDLDN</sequence>
<dbReference type="HOGENOM" id="CLU_050083_0_0_1"/>
<proteinExistence type="predicted"/>
<protein>
    <submittedName>
        <fullName evidence="1">Uncharacterized protein</fullName>
    </submittedName>
</protein>
<dbReference type="OMA" id="LLCYAFP"/>
<dbReference type="Proteomes" id="UP000002258">
    <property type="component" value="Chromosome 2"/>
</dbReference>
<evidence type="ECO:0000313" key="2">
    <source>
        <dbReference type="Proteomes" id="UP000002258"/>
    </source>
</evidence>
<dbReference type="EMBL" id="CP000496">
    <property type="protein sequence ID" value="ABN64393.2"/>
    <property type="molecule type" value="Genomic_DNA"/>
</dbReference>
<keyword evidence="2" id="KW-1185">Reference proteome</keyword>
<name>A3LNW7_PICST</name>
<reference evidence="1 2" key="1">
    <citation type="journal article" date="2007" name="Nat. Biotechnol.">
        <title>Genome sequence of the lignocellulose-bioconverting and xylose-fermenting yeast Pichia stipitis.</title>
        <authorList>
            <person name="Jeffries T.W."/>
            <person name="Grigoriev I.V."/>
            <person name="Grimwood J."/>
            <person name="Laplaza J.M."/>
            <person name="Aerts A."/>
            <person name="Salamov A."/>
            <person name="Schmutz J."/>
            <person name="Lindquist E."/>
            <person name="Dehal P."/>
            <person name="Shapiro H."/>
            <person name="Jin Y.S."/>
            <person name="Passoth V."/>
            <person name="Richardson P.M."/>
        </authorList>
    </citation>
    <scope>NUCLEOTIDE SEQUENCE [LARGE SCALE GENOMIC DNA]</scope>
    <source>
        <strain evidence="2">ATCC 58785 / CBS 6054 / NBRC 10063 / NRRL Y-11545</strain>
    </source>
</reference>
<dbReference type="AlphaFoldDB" id="A3LNW7"/>
<dbReference type="RefSeq" id="XP_001382422.2">
    <property type="nucleotide sequence ID" value="XM_001382385.1"/>
</dbReference>
<gene>
    <name evidence="1" type="ORF">PICST_41328</name>
</gene>
<dbReference type="KEGG" id="pic:PICST_41328"/>